<sequence length="188" mass="21390">MSIPHLSDQDYCRCRVANAEQPKLGKSTCSRQSEVHHVHFDTSVLVRTEEWSDAGLVGQSDRFQLLKGDEGEGKMYRSRFKMRAVHVDFGANSVYDQLEHDPMVCLFHVTAETRGQPSFYSSCPRDHGTLSHRAQDAPLLQAQSEGLSNMLMQKWQVMYLFGLQHLDSNSIFTNALQYSRKLDSGIHL</sequence>
<gene>
    <name evidence="1" type="ORF">EDD18DRAFT_1109426</name>
</gene>
<protein>
    <submittedName>
        <fullName evidence="1">Uncharacterized protein</fullName>
    </submittedName>
</protein>
<accession>A0AA39PWT2</accession>
<keyword evidence="2" id="KW-1185">Reference proteome</keyword>
<evidence type="ECO:0000313" key="1">
    <source>
        <dbReference type="EMBL" id="KAK0492022.1"/>
    </source>
</evidence>
<dbReference type="Proteomes" id="UP001175228">
    <property type="component" value="Unassembled WGS sequence"/>
</dbReference>
<name>A0AA39PWT2_9AGAR</name>
<reference evidence="1" key="1">
    <citation type="submission" date="2023-06" db="EMBL/GenBank/DDBJ databases">
        <authorList>
            <consortium name="Lawrence Berkeley National Laboratory"/>
            <person name="Ahrendt S."/>
            <person name="Sahu N."/>
            <person name="Indic B."/>
            <person name="Wong-Bajracharya J."/>
            <person name="Merenyi Z."/>
            <person name="Ke H.-M."/>
            <person name="Monk M."/>
            <person name="Kocsube S."/>
            <person name="Drula E."/>
            <person name="Lipzen A."/>
            <person name="Balint B."/>
            <person name="Henrissat B."/>
            <person name="Andreopoulos B."/>
            <person name="Martin F.M."/>
            <person name="Harder C.B."/>
            <person name="Rigling D."/>
            <person name="Ford K.L."/>
            <person name="Foster G.D."/>
            <person name="Pangilinan J."/>
            <person name="Papanicolaou A."/>
            <person name="Barry K."/>
            <person name="LaButti K."/>
            <person name="Viragh M."/>
            <person name="Koriabine M."/>
            <person name="Yan M."/>
            <person name="Riley R."/>
            <person name="Champramary S."/>
            <person name="Plett K.L."/>
            <person name="Tsai I.J."/>
            <person name="Slot J."/>
            <person name="Sipos G."/>
            <person name="Plett J."/>
            <person name="Nagy L.G."/>
            <person name="Grigoriev I.V."/>
        </authorList>
    </citation>
    <scope>NUCLEOTIDE SEQUENCE</scope>
    <source>
        <strain evidence="1">HWK02</strain>
    </source>
</reference>
<evidence type="ECO:0000313" key="2">
    <source>
        <dbReference type="Proteomes" id="UP001175228"/>
    </source>
</evidence>
<comment type="caution">
    <text evidence="1">The sequence shown here is derived from an EMBL/GenBank/DDBJ whole genome shotgun (WGS) entry which is preliminary data.</text>
</comment>
<dbReference type="AlphaFoldDB" id="A0AA39PWT2"/>
<organism evidence="1 2">
    <name type="scientific">Armillaria luteobubalina</name>
    <dbReference type="NCBI Taxonomy" id="153913"/>
    <lineage>
        <taxon>Eukaryota</taxon>
        <taxon>Fungi</taxon>
        <taxon>Dikarya</taxon>
        <taxon>Basidiomycota</taxon>
        <taxon>Agaricomycotina</taxon>
        <taxon>Agaricomycetes</taxon>
        <taxon>Agaricomycetidae</taxon>
        <taxon>Agaricales</taxon>
        <taxon>Marasmiineae</taxon>
        <taxon>Physalacriaceae</taxon>
        <taxon>Armillaria</taxon>
    </lineage>
</organism>
<dbReference type="EMBL" id="JAUEPU010000032">
    <property type="protein sequence ID" value="KAK0492022.1"/>
    <property type="molecule type" value="Genomic_DNA"/>
</dbReference>
<proteinExistence type="predicted"/>